<gene>
    <name evidence="2" type="ORF">FNV43_RR24480</name>
</gene>
<comment type="caution">
    <text evidence="2">The sequence shown here is derived from an EMBL/GenBank/DDBJ whole genome shotgun (WGS) entry which is preliminary data.</text>
</comment>
<dbReference type="Proteomes" id="UP000796880">
    <property type="component" value="Unassembled WGS sequence"/>
</dbReference>
<organism evidence="2 3">
    <name type="scientific">Rhamnella rubrinervis</name>
    <dbReference type="NCBI Taxonomy" id="2594499"/>
    <lineage>
        <taxon>Eukaryota</taxon>
        <taxon>Viridiplantae</taxon>
        <taxon>Streptophyta</taxon>
        <taxon>Embryophyta</taxon>
        <taxon>Tracheophyta</taxon>
        <taxon>Spermatophyta</taxon>
        <taxon>Magnoliopsida</taxon>
        <taxon>eudicotyledons</taxon>
        <taxon>Gunneridae</taxon>
        <taxon>Pentapetalae</taxon>
        <taxon>rosids</taxon>
        <taxon>fabids</taxon>
        <taxon>Rosales</taxon>
        <taxon>Rhamnaceae</taxon>
        <taxon>rhamnoid group</taxon>
        <taxon>Rhamneae</taxon>
        <taxon>Rhamnella</taxon>
    </lineage>
</organism>
<dbReference type="EMBL" id="VOIH02000011">
    <property type="protein sequence ID" value="KAF3433378.1"/>
    <property type="molecule type" value="Genomic_DNA"/>
</dbReference>
<protein>
    <submittedName>
        <fullName evidence="2">Uncharacterized protein</fullName>
    </submittedName>
</protein>
<dbReference type="OrthoDB" id="1930729at2759"/>
<reference evidence="2" key="1">
    <citation type="submission" date="2020-03" db="EMBL/GenBank/DDBJ databases">
        <title>A high-quality chromosome-level genome assembly of a woody plant with both climbing and erect habits, Rhamnella rubrinervis.</title>
        <authorList>
            <person name="Lu Z."/>
            <person name="Yang Y."/>
            <person name="Zhu X."/>
            <person name="Sun Y."/>
        </authorList>
    </citation>
    <scope>NUCLEOTIDE SEQUENCE</scope>
    <source>
        <strain evidence="2">BYM</strain>
        <tissue evidence="2">Leaf</tissue>
    </source>
</reference>
<evidence type="ECO:0000256" key="1">
    <source>
        <dbReference type="SAM" id="MobiDB-lite"/>
    </source>
</evidence>
<feature type="region of interest" description="Disordered" evidence="1">
    <location>
        <begin position="296"/>
        <end position="352"/>
    </location>
</feature>
<dbReference type="AlphaFoldDB" id="A0A8K0GQR4"/>
<proteinExistence type="predicted"/>
<evidence type="ECO:0000313" key="3">
    <source>
        <dbReference type="Proteomes" id="UP000796880"/>
    </source>
</evidence>
<sequence length="352" mass="40735">MLTKSLVSVEAESESTKVSKALAFKYHATVDAQIRITNKEALGKVLDDMKKKISTLIQEVNEITPEYLARQRKKMEENCFDHFFLHFNFKFSRIKDDYFNRVDMITNAIVKDMYTNTTQWIKDDDMMKLSLLYILECGILGKESHSEIKMEHVNMNNVVATLDFSISEENMLTTSELDHNVHYHARSAGDDAEPLLKRPHTTLKRPRTTITHQGGEAHHSISQEVHNHSVHQFEAASSKQIIDYNYIISPSMEDEDVIYSEYVNKEEVVNKEKTEVVNKWDTKVVNKKESEAINKKNEAIINEDNEDVNMEEKKNEPVNNQDNEDVNKQDKTNEATNKDNNVNKDEDTETMV</sequence>
<keyword evidence="3" id="KW-1185">Reference proteome</keyword>
<name>A0A8K0GQR4_9ROSA</name>
<feature type="compositionally biased region" description="Basic and acidic residues" evidence="1">
    <location>
        <begin position="325"/>
        <end position="345"/>
    </location>
</feature>
<accession>A0A8K0GQR4</accession>
<evidence type="ECO:0000313" key="2">
    <source>
        <dbReference type="EMBL" id="KAF3433378.1"/>
    </source>
</evidence>